<dbReference type="AlphaFoldDB" id="A0A076EJ20"/>
<gene>
    <name evidence="1" type="ORF">EP51_11280</name>
</gene>
<reference evidence="1 2" key="1">
    <citation type="submission" date="2014-07" db="EMBL/GenBank/DDBJ databases">
        <title>Genome Sequence of Rhodococcus opacus Strain R7, a Biodegrader of Mono- and Polycyclic Aromatic Hydrocarbons.</title>
        <authorList>
            <person name="Di Gennaro P."/>
            <person name="Zampolli J."/>
            <person name="Presti I."/>
            <person name="Cappelletti M."/>
            <person name="D'Ursi P."/>
            <person name="Orro A."/>
            <person name="Mezzelani A."/>
            <person name="Milanesi L."/>
        </authorList>
    </citation>
    <scope>NUCLEOTIDE SEQUENCE [LARGE SCALE GENOMIC DNA]</scope>
    <source>
        <strain evidence="1 2">R7</strain>
    </source>
</reference>
<organism evidence="1 2">
    <name type="scientific">Rhodococcus opacus</name>
    <name type="common">Nocardia opaca</name>
    <dbReference type="NCBI Taxonomy" id="37919"/>
    <lineage>
        <taxon>Bacteria</taxon>
        <taxon>Bacillati</taxon>
        <taxon>Actinomycetota</taxon>
        <taxon>Actinomycetes</taxon>
        <taxon>Mycobacteriales</taxon>
        <taxon>Nocardiaceae</taxon>
        <taxon>Rhodococcus</taxon>
    </lineage>
</organism>
<dbReference type="eggNOG" id="ENOG502ZGQY">
    <property type="taxonomic scope" value="Bacteria"/>
</dbReference>
<evidence type="ECO:0000313" key="2">
    <source>
        <dbReference type="Proteomes" id="UP000028488"/>
    </source>
</evidence>
<evidence type="ECO:0000313" key="1">
    <source>
        <dbReference type="EMBL" id="AII05163.1"/>
    </source>
</evidence>
<dbReference type="Proteomes" id="UP000028488">
    <property type="component" value="Chromosome"/>
</dbReference>
<protein>
    <submittedName>
        <fullName evidence="1">Uncharacterized protein</fullName>
    </submittedName>
</protein>
<sequence length="171" mass="19432">MANKQWTWKATGASASLTGGGVSGTFVKSDAQQCQELVGVIQDRRAMYQPVDEEQWDFVRSSVDAIRTYSRNAQYLPSSDEARKAIGRIRRACSDFANDFDRYGHDEKIMKVSLLALRKRIGVELLALVEKYDLDTDLDLAEYRESGLKTLLGWFKREPWQLADPNSDFAQ</sequence>
<name>A0A076EJ20_RHOOP</name>
<proteinExistence type="predicted"/>
<dbReference type="RefSeq" id="WP_128639239.1">
    <property type="nucleotide sequence ID" value="NZ_CP008947.1"/>
</dbReference>
<accession>A0A076EJ20</accession>
<dbReference type="EMBL" id="CP008947">
    <property type="protein sequence ID" value="AII05163.1"/>
    <property type="molecule type" value="Genomic_DNA"/>
</dbReference>